<dbReference type="Pfam" id="PF01594">
    <property type="entry name" value="AI-2E_transport"/>
    <property type="match status" value="1"/>
</dbReference>
<organism evidence="9 10">
    <name type="scientific">Paenalkalicoccus suaedae</name>
    <dbReference type="NCBI Taxonomy" id="2592382"/>
    <lineage>
        <taxon>Bacteria</taxon>
        <taxon>Bacillati</taxon>
        <taxon>Bacillota</taxon>
        <taxon>Bacilli</taxon>
        <taxon>Bacillales</taxon>
        <taxon>Bacillaceae</taxon>
        <taxon>Paenalkalicoccus</taxon>
    </lineage>
</organism>
<evidence type="ECO:0000313" key="9">
    <source>
        <dbReference type="EMBL" id="QKS70796.1"/>
    </source>
</evidence>
<comment type="similarity">
    <text evidence="2">Belongs to the autoinducer-2 exporter (AI-2E) (TC 2.A.86) family.</text>
</comment>
<accession>A0A859FEY1</accession>
<protein>
    <submittedName>
        <fullName evidence="9">AI-2E family transporter</fullName>
    </submittedName>
</protein>
<dbReference type="Proteomes" id="UP000318138">
    <property type="component" value="Chromosome"/>
</dbReference>
<feature type="transmembrane region" description="Helical" evidence="8">
    <location>
        <begin position="143"/>
        <end position="165"/>
    </location>
</feature>
<dbReference type="GO" id="GO:0005886">
    <property type="term" value="C:plasma membrane"/>
    <property type="evidence" value="ECO:0007669"/>
    <property type="project" value="UniProtKB-SubCell"/>
</dbReference>
<gene>
    <name evidence="9" type="ORF">FLK61_29115</name>
</gene>
<keyword evidence="7 8" id="KW-0472">Membrane</keyword>
<keyword evidence="10" id="KW-1185">Reference proteome</keyword>
<comment type="subcellular location">
    <subcellularLocation>
        <location evidence="1">Cell membrane</location>
        <topology evidence="1">Multi-pass membrane protein</topology>
    </subcellularLocation>
</comment>
<proteinExistence type="inferred from homology"/>
<dbReference type="PANTHER" id="PTHR21716">
    <property type="entry name" value="TRANSMEMBRANE PROTEIN"/>
    <property type="match status" value="1"/>
</dbReference>
<evidence type="ECO:0000256" key="2">
    <source>
        <dbReference type="ARBA" id="ARBA00009773"/>
    </source>
</evidence>
<dbReference type="KEGG" id="psua:FLK61_29115"/>
<feature type="transmembrane region" description="Helical" evidence="8">
    <location>
        <begin position="231"/>
        <end position="256"/>
    </location>
</feature>
<dbReference type="EMBL" id="CP041372">
    <property type="protein sequence ID" value="QKS70796.1"/>
    <property type="molecule type" value="Genomic_DNA"/>
</dbReference>
<feature type="transmembrane region" description="Helical" evidence="8">
    <location>
        <begin position="7"/>
        <end position="24"/>
    </location>
</feature>
<dbReference type="GO" id="GO:0055085">
    <property type="term" value="P:transmembrane transport"/>
    <property type="evidence" value="ECO:0007669"/>
    <property type="project" value="TreeGrafter"/>
</dbReference>
<dbReference type="AlphaFoldDB" id="A0A859FEY1"/>
<dbReference type="InterPro" id="IPR002549">
    <property type="entry name" value="AI-2E-like"/>
</dbReference>
<feature type="transmembrane region" description="Helical" evidence="8">
    <location>
        <begin position="58"/>
        <end position="79"/>
    </location>
</feature>
<evidence type="ECO:0000256" key="5">
    <source>
        <dbReference type="ARBA" id="ARBA00022692"/>
    </source>
</evidence>
<feature type="transmembrane region" description="Helical" evidence="8">
    <location>
        <begin position="263"/>
        <end position="287"/>
    </location>
</feature>
<evidence type="ECO:0000256" key="4">
    <source>
        <dbReference type="ARBA" id="ARBA00022475"/>
    </source>
</evidence>
<evidence type="ECO:0000256" key="6">
    <source>
        <dbReference type="ARBA" id="ARBA00022989"/>
    </source>
</evidence>
<evidence type="ECO:0000256" key="8">
    <source>
        <dbReference type="SAM" id="Phobius"/>
    </source>
</evidence>
<keyword evidence="3" id="KW-0813">Transport</keyword>
<feature type="transmembrane region" description="Helical" evidence="8">
    <location>
        <begin position="201"/>
        <end position="225"/>
    </location>
</feature>
<keyword evidence="6 8" id="KW-1133">Transmembrane helix</keyword>
<sequence>MAKENAMKVVAVLIVLLLIGFIYLLPQVALIIVAAALCLYLLHPAVDSLERKGIPRGVGAGVIMLLLIGVLLFTIYRIIPIALNEWGELQAALPTMFNQYNDISSYLHAQVERLPLTIHQEIDQHMYEQEQRLAERVVASGAALLRVGDLLIALFVLTFLLFFGLRDYPMLLKTIWYITPTKSRDHLKPLAHKLHLTIGGYLRGIAIVAIAITAICFVAFTWIGLPYASLLAILVGATNIIPFFGPILGAIPVLILAFTEGKIVVVAIFLLALQLVEGNVLSPLIVGASLHMHPLLIIFSLLVGHKLLGIIGLIVAVPTVAIMKVILIEVKEWRIARNGIYD</sequence>
<evidence type="ECO:0000256" key="1">
    <source>
        <dbReference type="ARBA" id="ARBA00004651"/>
    </source>
</evidence>
<evidence type="ECO:0000313" key="10">
    <source>
        <dbReference type="Proteomes" id="UP000318138"/>
    </source>
</evidence>
<keyword evidence="5 8" id="KW-0812">Transmembrane</keyword>
<dbReference type="RefSeq" id="WP_176008831.1">
    <property type="nucleotide sequence ID" value="NZ_CP041372.2"/>
</dbReference>
<reference evidence="10" key="1">
    <citation type="submission" date="2019-07" db="EMBL/GenBank/DDBJ databases">
        <title>Bacillus alkalisoli sp. nov. isolated from saline soil.</title>
        <authorList>
            <person name="Sun J.-Q."/>
            <person name="Xu L."/>
        </authorList>
    </citation>
    <scope>NUCLEOTIDE SEQUENCE [LARGE SCALE GENOMIC DNA]</scope>
    <source>
        <strain evidence="10">M4U3P1</strain>
    </source>
</reference>
<evidence type="ECO:0000256" key="3">
    <source>
        <dbReference type="ARBA" id="ARBA00022448"/>
    </source>
</evidence>
<name>A0A859FEY1_9BACI</name>
<evidence type="ECO:0000256" key="7">
    <source>
        <dbReference type="ARBA" id="ARBA00023136"/>
    </source>
</evidence>
<keyword evidence="4" id="KW-1003">Cell membrane</keyword>
<dbReference type="PANTHER" id="PTHR21716:SF53">
    <property type="entry name" value="PERMEASE PERM-RELATED"/>
    <property type="match status" value="1"/>
</dbReference>